<name>A0A4C1YR64_EUMVA</name>
<feature type="region of interest" description="Disordered" evidence="1">
    <location>
        <begin position="82"/>
        <end position="110"/>
    </location>
</feature>
<evidence type="ECO:0000313" key="2">
    <source>
        <dbReference type="EMBL" id="GBP76825.1"/>
    </source>
</evidence>
<organism evidence="2 3">
    <name type="scientific">Eumeta variegata</name>
    <name type="common">Bagworm moth</name>
    <name type="synonym">Eumeta japonica</name>
    <dbReference type="NCBI Taxonomy" id="151549"/>
    <lineage>
        <taxon>Eukaryota</taxon>
        <taxon>Metazoa</taxon>
        <taxon>Ecdysozoa</taxon>
        <taxon>Arthropoda</taxon>
        <taxon>Hexapoda</taxon>
        <taxon>Insecta</taxon>
        <taxon>Pterygota</taxon>
        <taxon>Neoptera</taxon>
        <taxon>Endopterygota</taxon>
        <taxon>Lepidoptera</taxon>
        <taxon>Glossata</taxon>
        <taxon>Ditrysia</taxon>
        <taxon>Tineoidea</taxon>
        <taxon>Psychidae</taxon>
        <taxon>Oiketicinae</taxon>
        <taxon>Eumeta</taxon>
    </lineage>
</organism>
<dbReference type="Proteomes" id="UP000299102">
    <property type="component" value="Unassembled WGS sequence"/>
</dbReference>
<protein>
    <submittedName>
        <fullName evidence="2">Uncharacterized protein</fullName>
    </submittedName>
</protein>
<gene>
    <name evidence="2" type="ORF">EVAR_49113_1</name>
</gene>
<keyword evidence="3" id="KW-1185">Reference proteome</keyword>
<sequence length="110" mass="11898">MLPSNFSIVVIAQTHADDRVMAALESLRRRPRADASDRCGDGLELMLPSNFSIVVIAQTHADDRVMAALESLRRRPRIDASGIFNRGNRSNARRRPRNGGAGVAAATASS</sequence>
<proteinExistence type="predicted"/>
<evidence type="ECO:0000256" key="1">
    <source>
        <dbReference type="SAM" id="MobiDB-lite"/>
    </source>
</evidence>
<evidence type="ECO:0000313" key="3">
    <source>
        <dbReference type="Proteomes" id="UP000299102"/>
    </source>
</evidence>
<accession>A0A4C1YR64</accession>
<dbReference type="AlphaFoldDB" id="A0A4C1YR64"/>
<comment type="caution">
    <text evidence="2">The sequence shown here is derived from an EMBL/GenBank/DDBJ whole genome shotgun (WGS) entry which is preliminary data.</text>
</comment>
<dbReference type="EMBL" id="BGZK01001306">
    <property type="protein sequence ID" value="GBP76825.1"/>
    <property type="molecule type" value="Genomic_DNA"/>
</dbReference>
<reference evidence="2 3" key="1">
    <citation type="journal article" date="2019" name="Commun. Biol.">
        <title>The bagworm genome reveals a unique fibroin gene that provides high tensile strength.</title>
        <authorList>
            <person name="Kono N."/>
            <person name="Nakamura H."/>
            <person name="Ohtoshi R."/>
            <person name="Tomita M."/>
            <person name="Numata K."/>
            <person name="Arakawa K."/>
        </authorList>
    </citation>
    <scope>NUCLEOTIDE SEQUENCE [LARGE SCALE GENOMIC DNA]</scope>
</reference>